<dbReference type="SUPFAM" id="SSF49695">
    <property type="entry name" value="gamma-Crystallin-like"/>
    <property type="match status" value="2"/>
</dbReference>
<sequence>MERRISNNRINTLAMALAALLPCTGAFAHDHSAYSHDSGNSRSNSEWMANVADKRLLRDMSLPGTHDTMTYDLDNYDSAQTQAKSLAQQLAAGVRVLDIRCRRINNRFHIYHGFVTTHFNFDDVLLTVTDFLADHPSETVLMRIKPEGNESSTMSFEDVFDTYVDDSRYTNYFWRGTSTGVTLGDVRGKIVVLANFENAPFGISYGSINIQDNYQLDTNWDLYGKWVDVKEQIQAANTSSEGSRSFYMNYLSGSGGSFPYFVASGHSSPGTSAPRLLTGLTTPGWKDKYPDFPRIDCFLGVCSIAFEGTNVLAYDYLEDKNIAFSGILMADFPGHGLIDRIVALNNDAVTLFQNTNYSGTRKSVELGSHTLASLAVGDNMLSSVSLADNLTVTLYDNSDLSGSYTVISSDTAALSSYGFDNRASSITVMPKGAAVYEHGSYTGRMQILPVGSYNLSDLNLGNDVISSIRVGDGYKVKLYEHSNFKGDTKTLTSDASGLGSFNDETSSIVVSYE</sequence>
<name>A0ABY6BNM1_9GAMM</name>
<proteinExistence type="inferred from homology"/>
<dbReference type="PANTHER" id="PTHR13593">
    <property type="match status" value="1"/>
</dbReference>
<dbReference type="Proteomes" id="UP001064632">
    <property type="component" value="Chromosome"/>
</dbReference>
<keyword evidence="8" id="KW-0732">Signal</keyword>
<evidence type="ECO:0000313" key="11">
    <source>
        <dbReference type="Proteomes" id="UP001064632"/>
    </source>
</evidence>
<dbReference type="SMART" id="SM00148">
    <property type="entry name" value="PLCXc"/>
    <property type="match status" value="1"/>
</dbReference>
<dbReference type="CDD" id="cd08586">
    <property type="entry name" value="PI-PLCc_BcPLC_like"/>
    <property type="match status" value="1"/>
</dbReference>
<dbReference type="RefSeq" id="WP_261697117.1">
    <property type="nucleotide sequence ID" value="NZ_CP104694.1"/>
</dbReference>
<dbReference type="PROSITE" id="PS50007">
    <property type="entry name" value="PIPLC_X_DOMAIN"/>
    <property type="match status" value="1"/>
</dbReference>
<dbReference type="InterPro" id="IPR017946">
    <property type="entry name" value="PLC-like_Pdiesterase_TIM-brl"/>
</dbReference>
<feature type="signal peptide" evidence="8">
    <location>
        <begin position="1"/>
        <end position="28"/>
    </location>
</feature>
<evidence type="ECO:0000256" key="1">
    <source>
        <dbReference type="ARBA" id="ARBA00001316"/>
    </source>
</evidence>
<reference evidence="10" key="1">
    <citation type="submission" date="2022-09" db="EMBL/GenBank/DDBJ databases">
        <title>Tahibacter sp. nov., isolated from a fresh water.</title>
        <authorList>
            <person name="Baek J.H."/>
            <person name="Lee J.K."/>
            <person name="Kim J.M."/>
            <person name="Jeon C.O."/>
        </authorList>
    </citation>
    <scope>NUCLEOTIDE SEQUENCE</scope>
    <source>
        <strain evidence="10">W38</strain>
    </source>
</reference>
<dbReference type="PROSITE" id="PS50915">
    <property type="entry name" value="CRYSTALLIN_BETA_GAMMA"/>
    <property type="match status" value="1"/>
</dbReference>
<evidence type="ECO:0000313" key="10">
    <source>
        <dbReference type="EMBL" id="UXI70166.1"/>
    </source>
</evidence>
<organism evidence="10 11">
    <name type="scientific">Tahibacter amnicola</name>
    <dbReference type="NCBI Taxonomy" id="2976241"/>
    <lineage>
        <taxon>Bacteria</taxon>
        <taxon>Pseudomonadati</taxon>
        <taxon>Pseudomonadota</taxon>
        <taxon>Gammaproteobacteria</taxon>
        <taxon>Lysobacterales</taxon>
        <taxon>Rhodanobacteraceae</taxon>
        <taxon>Tahibacter</taxon>
    </lineage>
</organism>
<dbReference type="Pfam" id="PF00030">
    <property type="entry name" value="Crystall"/>
    <property type="match status" value="1"/>
</dbReference>
<dbReference type="PANTHER" id="PTHR13593:SF113">
    <property type="entry name" value="SI:DKEY-266F7.9"/>
    <property type="match status" value="1"/>
</dbReference>
<comment type="similarity">
    <text evidence="2">Belongs to the beta/gamma-crystallin family.</text>
</comment>
<dbReference type="InterPro" id="IPR051057">
    <property type="entry name" value="PI-PLC_domain"/>
</dbReference>
<accession>A0ABY6BNM1</accession>
<dbReference type="InterPro" id="IPR001064">
    <property type="entry name" value="Beta/gamma_crystallin"/>
</dbReference>
<evidence type="ECO:0000256" key="4">
    <source>
        <dbReference type="ARBA" id="ARBA00019758"/>
    </source>
</evidence>
<protein>
    <recommendedName>
        <fullName evidence="4">1-phosphatidylinositol phosphodiesterase</fullName>
        <ecNumber evidence="3">4.6.1.13</ecNumber>
    </recommendedName>
    <alternativeName>
        <fullName evidence="6">Phosphatidylinositol diacylglycerol-lyase</fullName>
    </alternativeName>
    <alternativeName>
        <fullName evidence="7">Phosphatidylinositol-specific phospholipase C</fullName>
    </alternativeName>
</protein>
<dbReference type="Gene3D" id="3.20.20.190">
    <property type="entry name" value="Phosphatidylinositol (PI) phosphodiesterase"/>
    <property type="match status" value="1"/>
</dbReference>
<dbReference type="SMART" id="SM00247">
    <property type="entry name" value="XTALbg"/>
    <property type="match status" value="1"/>
</dbReference>
<dbReference type="EC" id="4.6.1.13" evidence="3"/>
<evidence type="ECO:0000259" key="9">
    <source>
        <dbReference type="PROSITE" id="PS50915"/>
    </source>
</evidence>
<dbReference type="InterPro" id="IPR011024">
    <property type="entry name" value="G_crystallin-like"/>
</dbReference>
<evidence type="ECO:0000256" key="3">
    <source>
        <dbReference type="ARBA" id="ARBA00012581"/>
    </source>
</evidence>
<evidence type="ECO:0000256" key="7">
    <source>
        <dbReference type="ARBA" id="ARBA00030782"/>
    </source>
</evidence>
<dbReference type="SUPFAM" id="SSF51695">
    <property type="entry name" value="PLC-like phosphodiesterases"/>
    <property type="match status" value="1"/>
</dbReference>
<evidence type="ECO:0000256" key="5">
    <source>
        <dbReference type="ARBA" id="ARBA00022737"/>
    </source>
</evidence>
<dbReference type="EMBL" id="CP104694">
    <property type="protein sequence ID" value="UXI70166.1"/>
    <property type="molecule type" value="Genomic_DNA"/>
</dbReference>
<evidence type="ECO:0000256" key="2">
    <source>
        <dbReference type="ARBA" id="ARBA00009646"/>
    </source>
</evidence>
<evidence type="ECO:0000256" key="6">
    <source>
        <dbReference type="ARBA" id="ARBA00030474"/>
    </source>
</evidence>
<dbReference type="Pfam" id="PF00388">
    <property type="entry name" value="PI-PLC-X"/>
    <property type="match status" value="1"/>
</dbReference>
<feature type="domain" description="Beta/gamma crystallin 'Greek key'" evidence="9">
    <location>
        <begin position="431"/>
        <end position="472"/>
    </location>
</feature>
<dbReference type="Gene3D" id="2.60.20.10">
    <property type="entry name" value="Crystallins"/>
    <property type="match status" value="2"/>
</dbReference>
<comment type="catalytic activity">
    <reaction evidence="1">
        <text>a 1,2-diacyl-sn-glycero-3-phospho-(1D-myo-inositol) = 1D-myo-inositol 1,2-cyclic phosphate + a 1,2-diacyl-sn-glycerol</text>
        <dbReference type="Rhea" id="RHEA:17093"/>
        <dbReference type="ChEBI" id="CHEBI:17815"/>
        <dbReference type="ChEBI" id="CHEBI:57880"/>
        <dbReference type="ChEBI" id="CHEBI:58484"/>
        <dbReference type="EC" id="4.6.1.13"/>
    </reaction>
</comment>
<keyword evidence="5" id="KW-0677">Repeat</keyword>
<gene>
    <name evidence="10" type="ORF">N4264_11200</name>
</gene>
<evidence type="ECO:0000256" key="8">
    <source>
        <dbReference type="SAM" id="SignalP"/>
    </source>
</evidence>
<keyword evidence="11" id="KW-1185">Reference proteome</keyword>
<feature type="chain" id="PRO_5046840467" description="1-phosphatidylinositol phosphodiesterase" evidence="8">
    <location>
        <begin position="29"/>
        <end position="513"/>
    </location>
</feature>
<dbReference type="InterPro" id="IPR000909">
    <property type="entry name" value="PLipase_C_PInositol-sp_X_dom"/>
</dbReference>